<accession>Q2GCU2</accession>
<dbReference type="AlphaFoldDB" id="Q2GCU2"/>
<evidence type="ECO:0000313" key="1">
    <source>
        <dbReference type="EMBL" id="ABD46111.1"/>
    </source>
</evidence>
<sequence>MYPCDGAKLHSVSLFYELQKLGGSHVDNLVPISDVFLFKYCEYIPL</sequence>
<proteinExistence type="predicted"/>
<dbReference type="HOGENOM" id="CLU_3186339_0_0_5"/>
<evidence type="ECO:0000313" key="2">
    <source>
        <dbReference type="Proteomes" id="UP000001942"/>
    </source>
</evidence>
<name>Q2GCU2_EHRS3</name>
<keyword evidence="2" id="KW-1185">Reference proteome</keyword>
<reference evidence="1 2" key="1">
    <citation type="journal article" date="2006" name="PLoS Genet.">
        <title>Comparative genomics of emerging human ehrlichiosis agents.</title>
        <authorList>
            <person name="Dunning Hotopp J.C."/>
            <person name="Lin M."/>
            <person name="Madupu R."/>
            <person name="Crabtree J."/>
            <person name="Angiuoli S.V."/>
            <person name="Eisen J.A."/>
            <person name="Seshadri R."/>
            <person name="Ren Q."/>
            <person name="Wu M."/>
            <person name="Utterback T.R."/>
            <person name="Smith S."/>
            <person name="Lewis M."/>
            <person name="Khouri H."/>
            <person name="Zhang C."/>
            <person name="Niu H."/>
            <person name="Lin Q."/>
            <person name="Ohashi N."/>
            <person name="Zhi N."/>
            <person name="Nelson W."/>
            <person name="Brinkac L.M."/>
            <person name="Dodson R.J."/>
            <person name="Rosovitz M.J."/>
            <person name="Sundaram J."/>
            <person name="Daugherty S.C."/>
            <person name="Davidsen T."/>
            <person name="Durkin A.S."/>
            <person name="Gwinn M."/>
            <person name="Haft D.H."/>
            <person name="Selengut J.D."/>
            <person name="Sullivan S.A."/>
            <person name="Zafar N."/>
            <person name="Zhou L."/>
            <person name="Benahmed F."/>
            <person name="Forberger H."/>
            <person name="Halpin R."/>
            <person name="Mulligan S."/>
            <person name="Robinson J."/>
            <person name="White O."/>
            <person name="Rikihisa Y."/>
            <person name="Tettelin H."/>
        </authorList>
    </citation>
    <scope>NUCLEOTIDE SEQUENCE [LARGE SCALE GENOMIC DNA]</scope>
    <source>
        <strain evidence="2">ATCC VR-367 / Miyayama</strain>
    </source>
</reference>
<dbReference type="EMBL" id="CP000237">
    <property type="protein sequence ID" value="ABD46111.1"/>
    <property type="molecule type" value="Genomic_DNA"/>
</dbReference>
<organism evidence="1 2">
    <name type="scientific">Ehrlichia sennetsu (strain ATCC VR-367 / Miyayama)</name>
    <name type="common">Neorickettsia sennetsu</name>
    <dbReference type="NCBI Taxonomy" id="222891"/>
    <lineage>
        <taxon>Bacteria</taxon>
        <taxon>Pseudomonadati</taxon>
        <taxon>Pseudomonadota</taxon>
        <taxon>Alphaproteobacteria</taxon>
        <taxon>Rickettsiales</taxon>
        <taxon>Anaplasmataceae</taxon>
        <taxon>Ehrlichia</taxon>
    </lineage>
</organism>
<protein>
    <submittedName>
        <fullName evidence="1">Uncharacterized protein</fullName>
    </submittedName>
</protein>
<gene>
    <name evidence="1" type="ordered locus">NSE_0835</name>
</gene>
<dbReference type="KEGG" id="nse:NSE_0835"/>
<dbReference type="Proteomes" id="UP000001942">
    <property type="component" value="Chromosome"/>
</dbReference>